<accession>A0A6N7VH77</accession>
<dbReference type="EMBL" id="VULQ01000008">
    <property type="protein sequence ID" value="MSS78241.1"/>
    <property type="molecule type" value="Genomic_DNA"/>
</dbReference>
<evidence type="ECO:0000313" key="4">
    <source>
        <dbReference type="EMBL" id="MSS78241.1"/>
    </source>
</evidence>
<keyword evidence="1" id="KW-0175">Coiled coil</keyword>
<proteinExistence type="predicted"/>
<evidence type="ECO:0000256" key="3">
    <source>
        <dbReference type="SAM" id="Phobius"/>
    </source>
</evidence>
<keyword evidence="5" id="KW-1185">Reference proteome</keyword>
<comment type="caution">
    <text evidence="4">The sequence shown here is derived from an EMBL/GenBank/DDBJ whole genome shotgun (WGS) entry which is preliminary data.</text>
</comment>
<dbReference type="Proteomes" id="UP000441925">
    <property type="component" value="Unassembled WGS sequence"/>
</dbReference>
<evidence type="ECO:0000256" key="1">
    <source>
        <dbReference type="SAM" id="Coils"/>
    </source>
</evidence>
<feature type="coiled-coil region" evidence="1">
    <location>
        <begin position="275"/>
        <end position="310"/>
    </location>
</feature>
<dbReference type="AlphaFoldDB" id="A0A6N7VH77"/>
<feature type="transmembrane region" description="Helical" evidence="3">
    <location>
        <begin position="40"/>
        <end position="66"/>
    </location>
</feature>
<keyword evidence="3" id="KW-0472">Membrane</keyword>
<evidence type="ECO:0000313" key="5">
    <source>
        <dbReference type="Proteomes" id="UP000441925"/>
    </source>
</evidence>
<feature type="transmembrane region" description="Helical" evidence="3">
    <location>
        <begin position="115"/>
        <end position="138"/>
    </location>
</feature>
<gene>
    <name evidence="4" type="ORF">FYJ26_07480</name>
</gene>
<organism evidence="4 5">
    <name type="scientific">Anaerococcus porci</name>
    <dbReference type="NCBI Taxonomy" id="2652269"/>
    <lineage>
        <taxon>Bacteria</taxon>
        <taxon>Bacillati</taxon>
        <taxon>Bacillota</taxon>
        <taxon>Tissierellia</taxon>
        <taxon>Tissierellales</taxon>
        <taxon>Peptoniphilaceae</taxon>
        <taxon>Anaerococcus</taxon>
    </lineage>
</organism>
<reference evidence="4 5" key="1">
    <citation type="submission" date="2019-08" db="EMBL/GenBank/DDBJ databases">
        <title>In-depth cultivation of the pig gut microbiome towards novel bacterial diversity and tailored functional studies.</title>
        <authorList>
            <person name="Wylensek D."/>
            <person name="Hitch T.C.A."/>
            <person name="Clavel T."/>
        </authorList>
    </citation>
    <scope>NUCLEOTIDE SEQUENCE [LARGE SCALE GENOMIC DNA]</scope>
    <source>
        <strain evidence="4 5">WCA-380-WT-2B</strain>
    </source>
</reference>
<feature type="transmembrane region" description="Helical" evidence="3">
    <location>
        <begin position="318"/>
        <end position="340"/>
    </location>
</feature>
<feature type="transmembrane region" description="Helical" evidence="3">
    <location>
        <begin position="78"/>
        <end position="103"/>
    </location>
</feature>
<sequence length="350" mass="38055">MTERRDDKNSQRKSSDSRESRRVRATNNCLKDNKISWSAIIAGAISFSAVFIVLSLLVWALGLGIFSPNNQNSLSSTGIGVAIATVIILLISFIVSGFITGVFSKGQPLLHGFMSWALSIILLFSLITTIIVQALGLAEQPVQTVADSVISTAGDARGNVLSSVADSISGVDTKELEENIKNTFSKTDIAELQPEFITKNLNEVKAEISNAGKELLTNPENKDKILKDLSDSLEKRATDITNSINKETIQEEVYKNSNLTAQKSQEAVDNIFNGLETASKEASKQITNAKEALNQTNKEADKTIKDVKNGTESTTNKASFATALIILFLIIGLGIEIYVARLGEEYMIKY</sequence>
<name>A0A6N7VH77_9FIRM</name>
<feature type="compositionally biased region" description="Basic and acidic residues" evidence="2">
    <location>
        <begin position="1"/>
        <end position="22"/>
    </location>
</feature>
<keyword evidence="3" id="KW-1133">Transmembrane helix</keyword>
<keyword evidence="3" id="KW-0812">Transmembrane</keyword>
<evidence type="ECO:0000256" key="2">
    <source>
        <dbReference type="SAM" id="MobiDB-lite"/>
    </source>
</evidence>
<protein>
    <submittedName>
        <fullName evidence="4">Uncharacterized protein</fullName>
    </submittedName>
</protein>
<dbReference type="RefSeq" id="WP_154541154.1">
    <property type="nucleotide sequence ID" value="NZ_VULQ01000008.1"/>
</dbReference>
<feature type="region of interest" description="Disordered" evidence="2">
    <location>
        <begin position="1"/>
        <end position="24"/>
    </location>
</feature>